<feature type="transmembrane region" description="Helical" evidence="8">
    <location>
        <begin position="295"/>
        <end position="315"/>
    </location>
</feature>
<keyword evidence="5 8" id="KW-1133">Transmembrane helix</keyword>
<feature type="transmembrane region" description="Helical" evidence="8">
    <location>
        <begin position="335"/>
        <end position="352"/>
    </location>
</feature>
<evidence type="ECO:0000256" key="3">
    <source>
        <dbReference type="ARBA" id="ARBA00022692"/>
    </source>
</evidence>
<dbReference type="Gene3D" id="1.20.1540.10">
    <property type="entry name" value="Rhomboid-like"/>
    <property type="match status" value="1"/>
</dbReference>
<name>A0A163MV56_ABSGL</name>
<reference evidence="10" key="1">
    <citation type="submission" date="2016-04" db="EMBL/GenBank/DDBJ databases">
        <authorList>
            <person name="Evans L.H."/>
            <person name="Alamgir A."/>
            <person name="Owens N."/>
            <person name="Weber N.D."/>
            <person name="Virtaneva K."/>
            <person name="Barbian K."/>
            <person name="Babar A."/>
            <person name="Rosenke K."/>
        </authorList>
    </citation>
    <scope>NUCLEOTIDE SEQUENCE [LARGE SCALE GENOMIC DNA]</scope>
    <source>
        <strain evidence="10">CBS 101.48</strain>
    </source>
</reference>
<dbReference type="PANTHER" id="PTHR43731">
    <property type="entry name" value="RHOMBOID PROTEASE"/>
    <property type="match status" value="1"/>
</dbReference>
<dbReference type="EMBL" id="LT554985">
    <property type="protein sequence ID" value="SAM09031.1"/>
    <property type="molecule type" value="Genomic_DNA"/>
</dbReference>
<sequence>MLRLTPLRFTSSIHRPLTFLAHRSPRRPFSLTPHHQAPRFRPSSSEPPHVLTPTEAASLVTTLRSRSVHEPLERVSYTIPLVFGTLVCTGAFITAGIIYDRNQQTVWQRWLADNNIGWRWLRGDPQAPRPTMGELWQEKRRLLLEKRQQWMDSVVATLGKWQQVYGLPEALRRMALITAGKWASMSESERTLFGLIAINVVVFGAWQVPRWTPFMSRWFLHHPGSNRPLTLITSCFSHKEGLHLACNMVGLWSFGGLVHDYLGREQFLALYLSTGVGANMVSHAVSLAMRRSRPLLPSLGASGAIYGLLSSTAFLQPQASVSLIFLPFFPIKLGYALPAMMGFDVAGILLKWRMFDHYAHLAGASIGLGYMAYGQQHLWQPLVKNIHDIRSKKSST</sequence>
<dbReference type="Proteomes" id="UP000078561">
    <property type="component" value="Unassembled WGS sequence"/>
</dbReference>
<dbReference type="InterPro" id="IPR050925">
    <property type="entry name" value="Rhomboid_protease_S54"/>
</dbReference>
<keyword evidence="11" id="KW-1185">Reference proteome</keyword>
<evidence type="ECO:0000313" key="10">
    <source>
        <dbReference type="EMBL" id="SAM09031.1"/>
    </source>
</evidence>
<protein>
    <recommendedName>
        <fullName evidence="9">Peptidase S54 rhomboid domain-containing protein</fullName>
    </recommendedName>
</protein>
<evidence type="ECO:0000313" key="11">
    <source>
        <dbReference type="Proteomes" id="UP000078561"/>
    </source>
</evidence>
<evidence type="ECO:0000256" key="6">
    <source>
        <dbReference type="ARBA" id="ARBA00023136"/>
    </source>
</evidence>
<keyword evidence="6 8" id="KW-0472">Membrane</keyword>
<evidence type="ECO:0000256" key="1">
    <source>
        <dbReference type="ARBA" id="ARBA00004141"/>
    </source>
</evidence>
<proteinExistence type="inferred from homology"/>
<dbReference type="GO" id="GO:0016020">
    <property type="term" value="C:membrane"/>
    <property type="evidence" value="ECO:0007669"/>
    <property type="project" value="UniProtKB-SubCell"/>
</dbReference>
<feature type="transmembrane region" description="Helical" evidence="8">
    <location>
        <begin position="77"/>
        <end position="99"/>
    </location>
</feature>
<evidence type="ECO:0000256" key="7">
    <source>
        <dbReference type="SAM" id="MobiDB-lite"/>
    </source>
</evidence>
<feature type="domain" description="Peptidase S54 rhomboid" evidence="9">
    <location>
        <begin position="229"/>
        <end position="372"/>
    </location>
</feature>
<evidence type="ECO:0000256" key="5">
    <source>
        <dbReference type="ARBA" id="ARBA00022989"/>
    </source>
</evidence>
<evidence type="ECO:0000256" key="4">
    <source>
        <dbReference type="ARBA" id="ARBA00022801"/>
    </source>
</evidence>
<dbReference type="STRING" id="4829.A0A163MV56"/>
<organism evidence="10">
    <name type="scientific">Absidia glauca</name>
    <name type="common">Pin mould</name>
    <dbReference type="NCBI Taxonomy" id="4829"/>
    <lineage>
        <taxon>Eukaryota</taxon>
        <taxon>Fungi</taxon>
        <taxon>Fungi incertae sedis</taxon>
        <taxon>Mucoromycota</taxon>
        <taxon>Mucoromycotina</taxon>
        <taxon>Mucoromycetes</taxon>
        <taxon>Mucorales</taxon>
        <taxon>Cunninghamellaceae</taxon>
        <taxon>Absidia</taxon>
    </lineage>
</organism>
<comment type="similarity">
    <text evidence="2">Belongs to the peptidase S54 family.</text>
</comment>
<dbReference type="OrthoDB" id="10260614at2759"/>
<dbReference type="InterPro" id="IPR035952">
    <property type="entry name" value="Rhomboid-like_sf"/>
</dbReference>
<feature type="transmembrane region" description="Helical" evidence="8">
    <location>
        <begin position="191"/>
        <end position="208"/>
    </location>
</feature>
<dbReference type="AlphaFoldDB" id="A0A163MV56"/>
<feature type="transmembrane region" description="Helical" evidence="8">
    <location>
        <begin position="268"/>
        <end position="288"/>
    </location>
</feature>
<gene>
    <name evidence="10" type="primary">ABSGL_14705.1 scaffold 14966</name>
</gene>
<evidence type="ECO:0000256" key="8">
    <source>
        <dbReference type="SAM" id="Phobius"/>
    </source>
</evidence>
<dbReference type="Pfam" id="PF01694">
    <property type="entry name" value="Rhomboid"/>
    <property type="match status" value="1"/>
</dbReference>
<evidence type="ECO:0000259" key="9">
    <source>
        <dbReference type="Pfam" id="PF01694"/>
    </source>
</evidence>
<dbReference type="GO" id="GO:0004252">
    <property type="term" value="F:serine-type endopeptidase activity"/>
    <property type="evidence" value="ECO:0007669"/>
    <property type="project" value="InterPro"/>
</dbReference>
<dbReference type="SUPFAM" id="SSF144091">
    <property type="entry name" value="Rhomboid-like"/>
    <property type="match status" value="1"/>
</dbReference>
<dbReference type="InterPro" id="IPR022764">
    <property type="entry name" value="Peptidase_S54_rhomboid_dom"/>
</dbReference>
<accession>A0A163MV56</accession>
<feature type="region of interest" description="Disordered" evidence="7">
    <location>
        <begin position="31"/>
        <end position="50"/>
    </location>
</feature>
<dbReference type="FunFam" id="1.20.1540.10:FF:000012">
    <property type="entry name" value="Rhomboid family protein"/>
    <property type="match status" value="1"/>
</dbReference>
<keyword evidence="4" id="KW-0378">Hydrolase</keyword>
<dbReference type="PANTHER" id="PTHR43731:SF14">
    <property type="entry name" value="PRESENILIN-ASSOCIATED RHOMBOID-LIKE PROTEIN, MITOCHONDRIAL"/>
    <property type="match status" value="1"/>
</dbReference>
<dbReference type="GO" id="GO:0006465">
    <property type="term" value="P:signal peptide processing"/>
    <property type="evidence" value="ECO:0007669"/>
    <property type="project" value="TreeGrafter"/>
</dbReference>
<dbReference type="InParanoid" id="A0A163MV56"/>
<comment type="subcellular location">
    <subcellularLocation>
        <location evidence="1">Membrane</location>
        <topology evidence="1">Multi-pass membrane protein</topology>
    </subcellularLocation>
</comment>
<keyword evidence="3 8" id="KW-0812">Transmembrane</keyword>
<evidence type="ECO:0000256" key="2">
    <source>
        <dbReference type="ARBA" id="ARBA00009045"/>
    </source>
</evidence>